<accession>A0A0R2JJE3</accession>
<gene>
    <name evidence="2" type="ORF">IV67_GL001056</name>
</gene>
<feature type="transmembrane region" description="Helical" evidence="1">
    <location>
        <begin position="181"/>
        <end position="200"/>
    </location>
</feature>
<comment type="caution">
    <text evidence="2">The sequence shown here is derived from an EMBL/GenBank/DDBJ whole genome shotgun (WGS) entry which is preliminary data.</text>
</comment>
<feature type="transmembrane region" description="Helical" evidence="1">
    <location>
        <begin position="212"/>
        <end position="235"/>
    </location>
</feature>
<keyword evidence="3" id="KW-1185">Reference proteome</keyword>
<dbReference type="AlphaFoldDB" id="A0A0R2JJE3"/>
<dbReference type="RefSeq" id="WP_057788843.1">
    <property type="nucleotide sequence ID" value="NZ_JQCD01000031.1"/>
</dbReference>
<keyword evidence="1" id="KW-1133">Transmembrane helix</keyword>
<sequence>MMQEFLIIWGQLLLIALVMPFVGSALISAVTKRTNQVLVNRLGNRAQYYFSFCGIIIHELSHAAMALIFRHKIDQISLVQKGDENQKLGYVSHAWNPKSFYQRLGNFFIGMGPIFGIGLAMWGVTYFCWPQLIEAIQYRSLAGLWFDITWWKFGIGLVLTIQFCLALNLSDADWQNVRSGVVSYAGLISVIAIPVFFMVRGTNELWNVFGRYGLYFFVIMFSLSLVIDIMFNFIFKD</sequence>
<organism evidence="2 3">
    <name type="scientific">Weissella minor</name>
    <dbReference type="NCBI Taxonomy" id="1620"/>
    <lineage>
        <taxon>Bacteria</taxon>
        <taxon>Bacillati</taxon>
        <taxon>Bacillota</taxon>
        <taxon>Bacilli</taxon>
        <taxon>Lactobacillales</taxon>
        <taxon>Lactobacillaceae</taxon>
        <taxon>Weissella</taxon>
    </lineage>
</organism>
<feature type="transmembrane region" description="Helical" evidence="1">
    <location>
        <begin position="49"/>
        <end position="69"/>
    </location>
</feature>
<dbReference type="PATRIC" id="fig|1620.3.peg.1071"/>
<feature type="transmembrane region" description="Helical" evidence="1">
    <location>
        <begin position="149"/>
        <end position="169"/>
    </location>
</feature>
<dbReference type="EMBL" id="JQCD01000031">
    <property type="protein sequence ID" value="KRN76006.1"/>
    <property type="molecule type" value="Genomic_DNA"/>
</dbReference>
<dbReference type="STRING" id="1620.IV67_GL001056"/>
<evidence type="ECO:0000313" key="3">
    <source>
        <dbReference type="Proteomes" id="UP000051673"/>
    </source>
</evidence>
<proteinExistence type="predicted"/>
<reference evidence="2 3" key="1">
    <citation type="journal article" date="2015" name="Genome Announc.">
        <title>Expanding the biotechnology potential of lactobacilli through comparative genomics of 213 strains and associated genera.</title>
        <authorList>
            <person name="Sun Z."/>
            <person name="Harris H.M."/>
            <person name="McCann A."/>
            <person name="Guo C."/>
            <person name="Argimon S."/>
            <person name="Zhang W."/>
            <person name="Yang X."/>
            <person name="Jeffery I.B."/>
            <person name="Cooney J.C."/>
            <person name="Kagawa T.F."/>
            <person name="Liu W."/>
            <person name="Song Y."/>
            <person name="Salvetti E."/>
            <person name="Wrobel A."/>
            <person name="Rasinkangas P."/>
            <person name="Parkhill J."/>
            <person name="Rea M.C."/>
            <person name="O'Sullivan O."/>
            <person name="Ritari J."/>
            <person name="Douillard F.P."/>
            <person name="Paul Ross R."/>
            <person name="Yang R."/>
            <person name="Briner A.E."/>
            <person name="Felis G.E."/>
            <person name="de Vos W.M."/>
            <person name="Barrangou R."/>
            <person name="Klaenhammer T.R."/>
            <person name="Caufield P.W."/>
            <person name="Cui Y."/>
            <person name="Zhang H."/>
            <person name="O'Toole P.W."/>
        </authorList>
    </citation>
    <scope>NUCLEOTIDE SEQUENCE [LARGE SCALE GENOMIC DNA]</scope>
    <source>
        <strain evidence="2 3">DSM 20014</strain>
    </source>
</reference>
<keyword evidence="1" id="KW-0472">Membrane</keyword>
<protein>
    <submittedName>
        <fullName evidence="2">Uncharacterized protein</fullName>
    </submittedName>
</protein>
<dbReference type="OrthoDB" id="258743at2"/>
<evidence type="ECO:0000256" key="1">
    <source>
        <dbReference type="SAM" id="Phobius"/>
    </source>
</evidence>
<keyword evidence="1" id="KW-0812">Transmembrane</keyword>
<feature type="transmembrane region" description="Helical" evidence="1">
    <location>
        <begin position="107"/>
        <end position="129"/>
    </location>
</feature>
<dbReference type="Proteomes" id="UP000051673">
    <property type="component" value="Unassembled WGS sequence"/>
</dbReference>
<evidence type="ECO:0000313" key="2">
    <source>
        <dbReference type="EMBL" id="KRN76006.1"/>
    </source>
</evidence>
<name>A0A0R2JJE3_9LACO</name>